<dbReference type="InterPro" id="IPR036838">
    <property type="entry name" value="Ribosomal_uS10_dom_sf"/>
</dbReference>
<evidence type="ECO:0000313" key="6">
    <source>
        <dbReference type="Proteomes" id="UP001221142"/>
    </source>
</evidence>
<dbReference type="GO" id="GO:0006412">
    <property type="term" value="P:translation"/>
    <property type="evidence" value="ECO:0007669"/>
    <property type="project" value="InterPro"/>
</dbReference>
<evidence type="ECO:0000256" key="2">
    <source>
        <dbReference type="ARBA" id="ARBA00022980"/>
    </source>
</evidence>
<dbReference type="InterPro" id="IPR001848">
    <property type="entry name" value="Ribosomal_uS10"/>
</dbReference>
<evidence type="ECO:0000259" key="4">
    <source>
        <dbReference type="SMART" id="SM01403"/>
    </source>
</evidence>
<dbReference type="Pfam" id="PF00338">
    <property type="entry name" value="Ribosomal_S10"/>
    <property type="match status" value="1"/>
</dbReference>
<dbReference type="EMBL" id="JARKIF010000004">
    <property type="protein sequence ID" value="KAJ7641370.1"/>
    <property type="molecule type" value="Genomic_DNA"/>
</dbReference>
<accession>A0AAD7C7S3</accession>
<dbReference type="Gene3D" id="3.30.70.600">
    <property type="entry name" value="Ribosomal protein S10 domain"/>
    <property type="match status" value="1"/>
</dbReference>
<evidence type="ECO:0000256" key="3">
    <source>
        <dbReference type="ARBA" id="ARBA00023274"/>
    </source>
</evidence>
<dbReference type="SUPFAM" id="SSF54999">
    <property type="entry name" value="Ribosomal protein S10"/>
    <property type="match status" value="1"/>
</dbReference>
<comment type="similarity">
    <text evidence="1">Belongs to the universal ribosomal protein uS10 family.</text>
</comment>
<dbReference type="GO" id="GO:0005840">
    <property type="term" value="C:ribosome"/>
    <property type="evidence" value="ECO:0007669"/>
    <property type="project" value="UniProtKB-KW"/>
</dbReference>
<sequence length="312" mass="35525">MFLVRPLTRRLPRLPTRIPTRAFTTPIEHDIRNLIANEKESQTDPAVLSELDGFLDASPSAVPESDTDKFDLDLTGFSEDRKAHASVLHPEPVARNSKELFGSQERTTLQTLPNGFDTRLLPLPGPLPETFSEIEYASTVVHGRSIHRPFRHPRTHGLPAAVIQFRSHDVLTMSLFVHFATHAAYSLGIPCSRMFSLPTQRQLWTVPRGPFIHKKSQENFERKVHRRGLKAWDADPAVIDLWFKYLRRHAMGGVGMRCVKWERVPFGIGRKMESEAKEKLDVTRPTKSRIKALGDQIVRQEMGSRADNIQTE</sequence>
<dbReference type="InterPro" id="IPR027486">
    <property type="entry name" value="Ribosomal_uS10_dom"/>
</dbReference>
<keyword evidence="3" id="KW-0687">Ribonucleoprotein</keyword>
<dbReference type="GO" id="GO:1990904">
    <property type="term" value="C:ribonucleoprotein complex"/>
    <property type="evidence" value="ECO:0007669"/>
    <property type="project" value="UniProtKB-KW"/>
</dbReference>
<reference evidence="5" key="1">
    <citation type="submission" date="2023-03" db="EMBL/GenBank/DDBJ databases">
        <title>Massive genome expansion in bonnet fungi (Mycena s.s.) driven by repeated elements and novel gene families across ecological guilds.</title>
        <authorList>
            <consortium name="Lawrence Berkeley National Laboratory"/>
            <person name="Harder C.B."/>
            <person name="Miyauchi S."/>
            <person name="Viragh M."/>
            <person name="Kuo A."/>
            <person name="Thoen E."/>
            <person name="Andreopoulos B."/>
            <person name="Lu D."/>
            <person name="Skrede I."/>
            <person name="Drula E."/>
            <person name="Henrissat B."/>
            <person name="Morin E."/>
            <person name="Kohler A."/>
            <person name="Barry K."/>
            <person name="LaButti K."/>
            <person name="Morin E."/>
            <person name="Salamov A."/>
            <person name="Lipzen A."/>
            <person name="Mereny Z."/>
            <person name="Hegedus B."/>
            <person name="Baldrian P."/>
            <person name="Stursova M."/>
            <person name="Weitz H."/>
            <person name="Taylor A."/>
            <person name="Grigoriev I.V."/>
            <person name="Nagy L.G."/>
            <person name="Martin F."/>
            <person name="Kauserud H."/>
        </authorList>
    </citation>
    <scope>NUCLEOTIDE SEQUENCE</scope>
    <source>
        <strain evidence="5">9284</strain>
    </source>
</reference>
<dbReference type="AlphaFoldDB" id="A0AAD7C7S3"/>
<proteinExistence type="inferred from homology"/>
<comment type="caution">
    <text evidence="5">The sequence shown here is derived from an EMBL/GenBank/DDBJ whole genome shotgun (WGS) entry which is preliminary data.</text>
</comment>
<name>A0AAD7C7S3_9AGAR</name>
<evidence type="ECO:0000256" key="1">
    <source>
        <dbReference type="ARBA" id="ARBA00007102"/>
    </source>
</evidence>
<evidence type="ECO:0000313" key="5">
    <source>
        <dbReference type="EMBL" id="KAJ7641370.1"/>
    </source>
</evidence>
<gene>
    <name evidence="5" type="ORF">FB45DRAFT_900028</name>
</gene>
<keyword evidence="2 5" id="KW-0689">Ribosomal protein</keyword>
<keyword evidence="6" id="KW-1185">Reference proteome</keyword>
<dbReference type="GO" id="GO:0003735">
    <property type="term" value="F:structural constituent of ribosome"/>
    <property type="evidence" value="ECO:0007669"/>
    <property type="project" value="InterPro"/>
</dbReference>
<dbReference type="SMART" id="SM01403">
    <property type="entry name" value="Ribosomal_S10"/>
    <property type="match status" value="1"/>
</dbReference>
<dbReference type="PANTHER" id="PTHR11700">
    <property type="entry name" value="30S RIBOSOMAL PROTEIN S10 FAMILY MEMBER"/>
    <property type="match status" value="1"/>
</dbReference>
<dbReference type="Proteomes" id="UP001221142">
    <property type="component" value="Unassembled WGS sequence"/>
</dbReference>
<organism evidence="5 6">
    <name type="scientific">Roridomyces roridus</name>
    <dbReference type="NCBI Taxonomy" id="1738132"/>
    <lineage>
        <taxon>Eukaryota</taxon>
        <taxon>Fungi</taxon>
        <taxon>Dikarya</taxon>
        <taxon>Basidiomycota</taxon>
        <taxon>Agaricomycotina</taxon>
        <taxon>Agaricomycetes</taxon>
        <taxon>Agaricomycetidae</taxon>
        <taxon>Agaricales</taxon>
        <taxon>Marasmiineae</taxon>
        <taxon>Mycenaceae</taxon>
        <taxon>Roridomyces</taxon>
    </lineage>
</organism>
<feature type="domain" description="Small ribosomal subunit protein uS10" evidence="4">
    <location>
        <begin position="162"/>
        <end position="259"/>
    </location>
</feature>
<protein>
    <submittedName>
        <fullName evidence="5">Ribosomal protein S10 domain-containing protein</fullName>
    </submittedName>
</protein>